<organism evidence="4 5">
    <name type="scientific">Limulus polyphemus</name>
    <name type="common">Atlantic horseshoe crab</name>
    <dbReference type="NCBI Taxonomy" id="6850"/>
    <lineage>
        <taxon>Eukaryota</taxon>
        <taxon>Metazoa</taxon>
        <taxon>Ecdysozoa</taxon>
        <taxon>Arthropoda</taxon>
        <taxon>Chelicerata</taxon>
        <taxon>Merostomata</taxon>
        <taxon>Xiphosura</taxon>
        <taxon>Limulidae</taxon>
        <taxon>Limulus</taxon>
    </lineage>
</organism>
<dbReference type="Proteomes" id="UP000694941">
    <property type="component" value="Unplaced"/>
</dbReference>
<dbReference type="RefSeq" id="XP_013773200.2">
    <property type="nucleotide sequence ID" value="XM_013917746.2"/>
</dbReference>
<dbReference type="GeneID" id="106458260"/>
<proteinExistence type="predicted"/>
<evidence type="ECO:0000256" key="1">
    <source>
        <dbReference type="ARBA" id="ARBA00023180"/>
    </source>
</evidence>
<gene>
    <name evidence="5" type="primary">LOC106458260</name>
</gene>
<feature type="domain" description="Carboxylesterase type B" evidence="3">
    <location>
        <begin position="99"/>
        <end position="607"/>
    </location>
</feature>
<keyword evidence="2" id="KW-0472">Membrane</keyword>
<dbReference type="SUPFAM" id="SSF53474">
    <property type="entry name" value="alpha/beta-Hydrolases"/>
    <property type="match status" value="1"/>
</dbReference>
<protein>
    <submittedName>
        <fullName evidence="5">Uncharacterized protein LOC106458260</fullName>
    </submittedName>
</protein>
<dbReference type="InterPro" id="IPR050309">
    <property type="entry name" value="Type-B_Carboxylest/Lipase"/>
</dbReference>
<dbReference type="InterPro" id="IPR019819">
    <property type="entry name" value="Carboxylesterase_B_CS"/>
</dbReference>
<dbReference type="PROSITE" id="PS00941">
    <property type="entry name" value="CARBOXYLESTERASE_B_2"/>
    <property type="match status" value="1"/>
</dbReference>
<dbReference type="PANTHER" id="PTHR11559">
    <property type="entry name" value="CARBOXYLESTERASE"/>
    <property type="match status" value="1"/>
</dbReference>
<evidence type="ECO:0000313" key="5">
    <source>
        <dbReference type="RefSeq" id="XP_013773200.2"/>
    </source>
</evidence>
<dbReference type="InterPro" id="IPR002018">
    <property type="entry name" value="CarbesteraseB"/>
</dbReference>
<keyword evidence="2" id="KW-1133">Transmembrane helix</keyword>
<dbReference type="Pfam" id="PF00135">
    <property type="entry name" value="COesterase"/>
    <property type="match status" value="1"/>
</dbReference>
<keyword evidence="2" id="KW-0812">Transmembrane</keyword>
<evidence type="ECO:0000256" key="2">
    <source>
        <dbReference type="SAM" id="Phobius"/>
    </source>
</evidence>
<feature type="transmembrane region" description="Helical" evidence="2">
    <location>
        <begin position="52"/>
        <end position="74"/>
    </location>
</feature>
<keyword evidence="1" id="KW-0325">Glycoprotein</keyword>
<dbReference type="InterPro" id="IPR029058">
    <property type="entry name" value="AB_hydrolase_fold"/>
</dbReference>
<sequence length="619" mass="69775">MNKDPPISDIMSLLGTPYQPYSHLDDEDDFLRHHQQEREEQKKCQCSRALPATIFGISVVLVTIIVACFTTIGLSTPEGEKYEADTTLGTSNAWKQFVTVHTDCGNYQGGIDGEAFVFKGIPYAVPPSGPYRWRHTVPLTEDGEKCRPYSQTEAKNFGSPCIQLNPYTKHYEGQEDCLYLNVWTPKLDSEAHLDVMVWIHGGFLQFGSGHQPGLSPSGKLAQKLNVVLVSFNYRIFAMGYLALDIFTDNNSSNSNTGGNFGLSDQITALKWVHKNIKNFGGDPNKITVFGGDAGGASILAMMTSPVSKKLFQKAWLTGPALIFRRTFAEANRHNEAFFLRRSNCTDQNCLRKLSDRKVINYYLGKDDPSFRIRDQNDLPIQGIYPEQLVVVGDDEVPKPPIEAIESEEIADIPLLIGTSTQAVEFWPGPDDLRHWSWRRYKKYVTTSLDSFGPGIARMALQLYNSSETTSGTIEELYTTMVSDLRQTCPVNELASAYSDNMKSPVYRYIVTTQPSVSVKAYDYKALYSFHLWDLIAFFHQLDIYFDNPSEEDYAFGSLLHDIVMAFVKSGEPTTEHPDWLKFPKALALLAENVSVIDSYHATQCKFWKMHGLTRYAWVS</sequence>
<reference evidence="5" key="1">
    <citation type="submission" date="2025-08" db="UniProtKB">
        <authorList>
            <consortium name="RefSeq"/>
        </authorList>
    </citation>
    <scope>IDENTIFICATION</scope>
    <source>
        <tissue evidence="5">Muscle</tissue>
    </source>
</reference>
<evidence type="ECO:0000313" key="4">
    <source>
        <dbReference type="Proteomes" id="UP000694941"/>
    </source>
</evidence>
<evidence type="ECO:0000259" key="3">
    <source>
        <dbReference type="Pfam" id="PF00135"/>
    </source>
</evidence>
<keyword evidence="4" id="KW-1185">Reference proteome</keyword>
<name>A0ABM1B217_LIMPO</name>
<dbReference type="Gene3D" id="3.40.50.1820">
    <property type="entry name" value="alpha/beta hydrolase"/>
    <property type="match status" value="1"/>
</dbReference>
<accession>A0ABM1B217</accession>